<keyword evidence="10" id="KW-1185">Reference proteome</keyword>
<evidence type="ECO:0000259" key="8">
    <source>
        <dbReference type="SMART" id="SM00903"/>
    </source>
</evidence>
<evidence type="ECO:0000256" key="4">
    <source>
        <dbReference type="ARBA" id="ARBA00022630"/>
    </source>
</evidence>
<evidence type="ECO:0000313" key="10">
    <source>
        <dbReference type="Proteomes" id="UP001620514"/>
    </source>
</evidence>
<reference evidence="9 10" key="2">
    <citation type="submission" date="2024-11" db="EMBL/GenBank/DDBJ databases">
        <title>Using genomics to understand microbial adaptation to soil warming.</title>
        <authorList>
            <person name="Deangelis K.M. PhD."/>
        </authorList>
    </citation>
    <scope>NUCLEOTIDE SEQUENCE [LARGE SCALE GENOMIC DNA]</scope>
    <source>
        <strain evidence="9 10">GAS97</strain>
    </source>
</reference>
<dbReference type="InterPro" id="IPR050268">
    <property type="entry name" value="NADH-dep_flavin_reductase"/>
</dbReference>
<keyword evidence="7" id="KW-0520">NAD</keyword>
<dbReference type="Gene3D" id="2.30.110.10">
    <property type="entry name" value="Electron Transport, Fmn-binding Protein, Chain A"/>
    <property type="match status" value="1"/>
</dbReference>
<reference evidence="9 10" key="1">
    <citation type="submission" date="2024-10" db="EMBL/GenBank/DDBJ databases">
        <authorList>
            <person name="Deangelis K."/>
            <person name="Huntemann M."/>
            <person name="Clum A."/>
            <person name="Wang J."/>
            <person name="Palaniappan K."/>
            <person name="Ritter S."/>
            <person name="Chen I.-M."/>
            <person name="Stamatis D."/>
            <person name="Reddy T."/>
            <person name="O'Malley R."/>
            <person name="Daum C."/>
            <person name="Ng V."/>
            <person name="Ivanova N."/>
            <person name="Kyrpides N."/>
            <person name="Woyke T."/>
        </authorList>
    </citation>
    <scope>NUCLEOTIDE SEQUENCE [LARGE SCALE GENOMIC DNA]</scope>
    <source>
        <strain evidence="9 10">GAS97</strain>
    </source>
</reference>
<evidence type="ECO:0000256" key="2">
    <source>
        <dbReference type="ARBA" id="ARBA00006032"/>
    </source>
</evidence>
<evidence type="ECO:0000256" key="3">
    <source>
        <dbReference type="ARBA" id="ARBA00015398"/>
    </source>
</evidence>
<dbReference type="SMART" id="SM00903">
    <property type="entry name" value="Flavin_Reduct"/>
    <property type="match status" value="1"/>
</dbReference>
<dbReference type="PANTHER" id="PTHR30466">
    <property type="entry name" value="FLAVIN REDUCTASE"/>
    <property type="match status" value="1"/>
</dbReference>
<proteinExistence type="inferred from homology"/>
<evidence type="ECO:0000256" key="1">
    <source>
        <dbReference type="ARBA" id="ARBA00005112"/>
    </source>
</evidence>
<evidence type="ECO:0000256" key="5">
    <source>
        <dbReference type="ARBA" id="ARBA00022797"/>
    </source>
</evidence>
<comment type="caution">
    <text evidence="9">The sequence shown here is derived from an EMBL/GenBank/DDBJ whole genome shotgun (WGS) entry which is preliminary data.</text>
</comment>
<dbReference type="EMBL" id="JBIYDN010000015">
    <property type="protein sequence ID" value="MFK4444605.1"/>
    <property type="molecule type" value="Genomic_DNA"/>
</dbReference>
<keyword evidence="5" id="KW-0058">Aromatic hydrocarbons catabolism</keyword>
<dbReference type="RefSeq" id="WP_404609699.1">
    <property type="nucleotide sequence ID" value="NZ_JBIYDN010000015.1"/>
</dbReference>
<evidence type="ECO:0000256" key="7">
    <source>
        <dbReference type="ARBA" id="ARBA00023027"/>
    </source>
</evidence>
<gene>
    <name evidence="9" type="ORF">ABH943_004627</name>
</gene>
<keyword evidence="4" id="KW-0285">Flavoprotein</keyword>
<dbReference type="InterPro" id="IPR011982">
    <property type="entry name" value="HPA_mOase_red"/>
</dbReference>
<dbReference type="NCBIfam" id="TIGR02296">
    <property type="entry name" value="HpaC"/>
    <property type="match status" value="1"/>
</dbReference>
<dbReference type="SUPFAM" id="SSF50475">
    <property type="entry name" value="FMN-binding split barrel"/>
    <property type="match status" value="1"/>
</dbReference>
<comment type="pathway">
    <text evidence="1">Aromatic compound metabolism; 4-hydroxyphenylacetate degradation; pyruvate and succinate semialdehyde from 4-hydroxyphenylacetate: step 1/7.</text>
</comment>
<keyword evidence="6 9" id="KW-0560">Oxidoreductase</keyword>
<dbReference type="Pfam" id="PF01613">
    <property type="entry name" value="Flavin_Reduct"/>
    <property type="match status" value="1"/>
</dbReference>
<dbReference type="InterPro" id="IPR002563">
    <property type="entry name" value="Flavin_Rdtase-like_dom"/>
</dbReference>
<evidence type="ECO:0000313" key="9">
    <source>
        <dbReference type="EMBL" id="MFK4444605.1"/>
    </source>
</evidence>
<sequence length="170" mass="18382">MNNESTRKLFREAMAYLSAAVNIITTDGPRGRCGMTASAVCSVTDTPPTMLVCVNQSSSAHAVLAGNGNVCINVLPADHQELARHFAGMTRLPMNERFEQQEWTAGRLGLPVLRDALASLEGRIVDTKTVGSHSVMFVEVADIVVRGDGDSLIYFGRHFHRLARTAPAPC</sequence>
<dbReference type="PANTHER" id="PTHR30466:SF1">
    <property type="entry name" value="FMN REDUCTASE (NADH) RUTF"/>
    <property type="match status" value="1"/>
</dbReference>
<feature type="domain" description="Flavin reductase like" evidence="8">
    <location>
        <begin position="14"/>
        <end position="161"/>
    </location>
</feature>
<dbReference type="InterPro" id="IPR012349">
    <property type="entry name" value="Split_barrel_FMN-bd"/>
</dbReference>
<comment type="similarity">
    <text evidence="2">Belongs to the non-flavoprotein flavin reductase family. HpaC subfamily.</text>
</comment>
<name>A0ABW8MLQ8_9BURK</name>
<protein>
    <recommendedName>
        <fullName evidence="3">4-hydroxyphenylacetate 3-monooxygenase reductase component</fullName>
    </recommendedName>
</protein>
<organism evidence="9 10">
    <name type="scientific">Caballeronia udeis</name>
    <dbReference type="NCBI Taxonomy" id="1232866"/>
    <lineage>
        <taxon>Bacteria</taxon>
        <taxon>Pseudomonadati</taxon>
        <taxon>Pseudomonadota</taxon>
        <taxon>Betaproteobacteria</taxon>
        <taxon>Burkholderiales</taxon>
        <taxon>Burkholderiaceae</taxon>
        <taxon>Caballeronia</taxon>
    </lineage>
</organism>
<dbReference type="Proteomes" id="UP001620514">
    <property type="component" value="Unassembled WGS sequence"/>
</dbReference>
<dbReference type="GO" id="GO:0036382">
    <property type="term" value="F:flavin reductase (NADH) activity"/>
    <property type="evidence" value="ECO:0007669"/>
    <property type="project" value="UniProtKB-EC"/>
</dbReference>
<accession>A0ABW8MLQ8</accession>
<evidence type="ECO:0000256" key="6">
    <source>
        <dbReference type="ARBA" id="ARBA00023002"/>
    </source>
</evidence>